<gene>
    <name evidence="2" type="ORF">DCF17_17975</name>
</gene>
<evidence type="ECO:0000313" key="3">
    <source>
        <dbReference type="Proteomes" id="UP000249081"/>
    </source>
</evidence>
<feature type="non-terminal residue" evidence="2">
    <location>
        <position position="1"/>
    </location>
</feature>
<feature type="domain" description="CHAT" evidence="1">
    <location>
        <begin position="1"/>
        <end position="290"/>
    </location>
</feature>
<dbReference type="Pfam" id="PF12770">
    <property type="entry name" value="CHAT"/>
    <property type="match status" value="1"/>
</dbReference>
<reference evidence="2 3" key="2">
    <citation type="submission" date="2018-06" db="EMBL/GenBank/DDBJ databases">
        <title>Metagenomic assembly of (sub)arctic Cyanobacteria and their associated microbiome from non-axenic cultures.</title>
        <authorList>
            <person name="Baurain D."/>
        </authorList>
    </citation>
    <scope>NUCLEOTIDE SEQUENCE [LARGE SCALE GENOMIC DNA]</scope>
    <source>
        <strain evidence="2">ULC041bin1</strain>
    </source>
</reference>
<proteinExistence type="predicted"/>
<dbReference type="AlphaFoldDB" id="A0A2W4XJM7"/>
<accession>A0A2W4XJM7</accession>
<organism evidence="2 3">
    <name type="scientific">Shackletoniella antarctica</name>
    <dbReference type="NCBI Taxonomy" id="268115"/>
    <lineage>
        <taxon>Bacteria</taxon>
        <taxon>Bacillati</taxon>
        <taxon>Cyanobacteriota</taxon>
        <taxon>Cyanophyceae</taxon>
        <taxon>Oculatellales</taxon>
        <taxon>Oculatellaceae</taxon>
        <taxon>Shackletoniella</taxon>
    </lineage>
</organism>
<dbReference type="InterPro" id="IPR024983">
    <property type="entry name" value="CHAT_dom"/>
</dbReference>
<dbReference type="EMBL" id="QBMN01000154">
    <property type="protein sequence ID" value="PZO35961.1"/>
    <property type="molecule type" value="Genomic_DNA"/>
</dbReference>
<protein>
    <recommendedName>
        <fullName evidence="1">CHAT domain-containing protein</fullName>
    </recommendedName>
</protein>
<dbReference type="Proteomes" id="UP000249081">
    <property type="component" value="Unassembled WGS sequence"/>
</dbReference>
<sequence length="291" mass="31936">IPTSYLSFLPLHAAWTPDDTTPTNRRYACDTVAFTYAPNALALHTARTQAHTPATTILAIDEPLPCTANPLPNSAQEVTTAVAHFPQHQILRHTAATREAVLAALPQHTVWHFSCHGGSDIMNPLDNGLLLSNGQTLSLRDLLALHLQGIRLAVLSACETGMPGAALPDEVVSLPTGLLQAGVAGVVASLWSVSDLSTMMLLSRFYDLWRTEHLAPHHALHQAQIWLRDTPNGQKVAYFKTFLAEFQPTEDTERMAAATADYLYKTTILSRPQENDFEHPFHWAAFTYVGT</sequence>
<reference evidence="3" key="1">
    <citation type="submission" date="2018-04" db="EMBL/GenBank/DDBJ databases">
        <authorList>
            <person name="Cornet L."/>
        </authorList>
    </citation>
    <scope>NUCLEOTIDE SEQUENCE [LARGE SCALE GENOMIC DNA]</scope>
</reference>
<name>A0A2W4XJM7_9CYAN</name>
<evidence type="ECO:0000259" key="1">
    <source>
        <dbReference type="Pfam" id="PF12770"/>
    </source>
</evidence>
<comment type="caution">
    <text evidence="2">The sequence shown here is derived from an EMBL/GenBank/DDBJ whole genome shotgun (WGS) entry which is preliminary data.</text>
</comment>
<evidence type="ECO:0000313" key="2">
    <source>
        <dbReference type="EMBL" id="PZO35961.1"/>
    </source>
</evidence>